<proteinExistence type="inferred from homology"/>
<feature type="chain" id="PRO_5030001887" description="beta-glucosidase" evidence="14">
    <location>
        <begin position="19"/>
        <end position="800"/>
    </location>
</feature>
<dbReference type="Gene3D" id="3.40.50.1700">
    <property type="entry name" value="Glycoside hydrolase family 3 C-terminal domain"/>
    <property type="match status" value="1"/>
</dbReference>
<comment type="pathway">
    <text evidence="3 13">Glycan metabolism; cellulose degradation.</text>
</comment>
<protein>
    <recommendedName>
        <fullName evidence="13">beta-glucosidase</fullName>
        <ecNumber evidence="13">3.2.1.21</ecNumber>
    </recommendedName>
</protein>
<dbReference type="InterPro" id="IPR019800">
    <property type="entry name" value="Glyco_hydro_3_AS"/>
</dbReference>
<dbReference type="InterPro" id="IPR036962">
    <property type="entry name" value="Glyco_hydro_3_N_sf"/>
</dbReference>
<dbReference type="EMBL" id="LK052960">
    <property type="protein sequence ID" value="CDR49308.1"/>
    <property type="molecule type" value="Genomic_DNA"/>
</dbReference>
<dbReference type="InterPro" id="IPR026891">
    <property type="entry name" value="Fn3-like"/>
</dbReference>
<dbReference type="GO" id="GO:0030245">
    <property type="term" value="P:cellulose catabolic process"/>
    <property type="evidence" value="ECO:0007669"/>
    <property type="project" value="UniProtKB-UniPathway"/>
</dbReference>
<dbReference type="Pfam" id="PF00933">
    <property type="entry name" value="Glyco_hydro_3"/>
    <property type="match status" value="1"/>
</dbReference>
<evidence type="ECO:0000259" key="15">
    <source>
        <dbReference type="SMART" id="SM01217"/>
    </source>
</evidence>
<accession>A0A061BH64</accession>
<dbReference type="GO" id="GO:0005576">
    <property type="term" value="C:extracellular region"/>
    <property type="evidence" value="ECO:0007669"/>
    <property type="project" value="UniProtKB-SubCell"/>
</dbReference>
<dbReference type="AlphaFoldDB" id="A0A061BH64"/>
<evidence type="ECO:0000256" key="8">
    <source>
        <dbReference type="ARBA" id="ARBA00023180"/>
    </source>
</evidence>
<keyword evidence="8" id="KW-0325">Glycoprotein</keyword>
<keyword evidence="11 13" id="KW-0624">Polysaccharide degradation</keyword>
<keyword evidence="6 14" id="KW-0732">Signal</keyword>
<keyword evidence="5" id="KW-0964">Secreted</keyword>
<evidence type="ECO:0000256" key="13">
    <source>
        <dbReference type="RuleBase" id="RU361161"/>
    </source>
</evidence>
<dbReference type="PANTHER" id="PTHR42715">
    <property type="entry name" value="BETA-GLUCOSIDASE"/>
    <property type="match status" value="1"/>
</dbReference>
<evidence type="ECO:0000256" key="2">
    <source>
        <dbReference type="ARBA" id="ARBA00004613"/>
    </source>
</evidence>
<dbReference type="PROSITE" id="PS00775">
    <property type="entry name" value="GLYCOSYL_HYDROL_F3"/>
    <property type="match status" value="1"/>
</dbReference>
<dbReference type="InterPro" id="IPR017853">
    <property type="entry name" value="GH"/>
</dbReference>
<dbReference type="InterPro" id="IPR036881">
    <property type="entry name" value="Glyco_hydro_3_C_sf"/>
</dbReference>
<dbReference type="Gene3D" id="2.60.40.10">
    <property type="entry name" value="Immunoglobulins"/>
    <property type="match status" value="1"/>
</dbReference>
<evidence type="ECO:0000256" key="4">
    <source>
        <dbReference type="ARBA" id="ARBA00005336"/>
    </source>
</evidence>
<keyword evidence="9 13" id="KW-0119">Carbohydrate metabolism</keyword>
<evidence type="ECO:0000256" key="1">
    <source>
        <dbReference type="ARBA" id="ARBA00000448"/>
    </source>
</evidence>
<gene>
    <name evidence="16" type="ORF">RHTO0S_25e00936g</name>
</gene>
<evidence type="ECO:0000256" key="3">
    <source>
        <dbReference type="ARBA" id="ARBA00004987"/>
    </source>
</evidence>
<comment type="catalytic activity">
    <reaction evidence="1 13">
        <text>Hydrolysis of terminal, non-reducing beta-D-glucosyl residues with release of beta-D-glucose.</text>
        <dbReference type="EC" id="3.2.1.21"/>
    </reaction>
</comment>
<comment type="similarity">
    <text evidence="4 13">Belongs to the glycosyl hydrolase 3 family.</text>
</comment>
<reference evidence="16" key="1">
    <citation type="journal article" date="2014" name="Genome Announc.">
        <title>Draft genome sequence of Rhodosporidium toruloides CECT1137, an oleaginous yeast of biotechnological interest.</title>
        <authorList>
            <person name="Morin N."/>
            <person name="Calcas X."/>
            <person name="Devillers H."/>
            <person name="Durrens P."/>
            <person name="Sherman D.J."/>
            <person name="Nicaud J.-M."/>
            <person name="Neuveglise C."/>
        </authorList>
    </citation>
    <scope>NUCLEOTIDE SEQUENCE</scope>
    <source>
        <strain evidence="16">CECT1137</strain>
    </source>
</reference>
<dbReference type="InterPro" id="IPR050288">
    <property type="entry name" value="Cellulose_deg_GH3"/>
</dbReference>
<dbReference type="PRINTS" id="PR00133">
    <property type="entry name" value="GLHYDRLASE3"/>
</dbReference>
<dbReference type="InterPro" id="IPR013783">
    <property type="entry name" value="Ig-like_fold"/>
</dbReference>
<dbReference type="UniPathway" id="UPA00696"/>
<dbReference type="Pfam" id="PF01915">
    <property type="entry name" value="Glyco_hydro_3_C"/>
    <property type="match status" value="1"/>
</dbReference>
<dbReference type="InterPro" id="IPR002772">
    <property type="entry name" value="Glyco_hydro_3_C"/>
</dbReference>
<sequence>MLTRTSIALTLAAASAVAAPATAPSSASSAPTSSASSTAGTGILTADGFTNQKWLDAFHKAKEVVGGLSFDQKINFTDLRGFSVNTPYGGCAGITFPLPSAGINQGICFADGPTGVRQTRYSTQFPAEVTAAATWDRDLIHERALAIGKEYAEVGAQVPLSIVVGPMGRSVYGGRNWEGFSSEPYLAGEAVRLTVDGFQKEGVTGLVKHFYGNEQEYLRQGLADTGYIAGPLDHIIDSIIDQATARELYIAPFAEAVRAGAGGIMCSYNKLNGTAACENKELLIDILKEELAFPGFVVTDWYAGHTTLGAALNGTDYVEASEPSVNLFGAKLAPAIQNGSVPEALLDDKIIRMLVPYFALNQSSLPAVDYDRYVASQETADTARKVAEEGITLLKNNRTSNLGLPLCKPKDLILVGSAAAPGRFGIFGNVPIVAGTPSLIVEGFLGDGFGSGTSEEPYAVDPLSAFTARGRQEKRPVVVDGYYYDDPLVGVVPNAVRSNTSILDEKLLYADATMVFVNAIGAEGYDRVNLTLGNNGDNLINYVADRHNNTIVVITAPGPVDMSQWIDHVNVTAVLFTYFSGQEGGTAMARVAFGDVNPSGKLPFTIAKNISDYDQKAIYHGDYVVNPTTNFTEGVFIDYKWFDKQGIEPLFEFGYGKSYTTFNVSGLSLYQNKKANPPAIRETKEKFFINGKQASGLYDYVYTVKATVKNTGSVDGAEVAQLYLTFPDSTPNKMPVHNLRGFAKPFLKAGESQDVYFDLRNKDLTVWSVEKQGWVIPSGEFKVSVGTSSRNLPLSKTFSY</sequence>
<name>A0A061BH64_RHOTO</name>
<dbReference type="OrthoDB" id="416222at2759"/>
<keyword evidence="10 13" id="KW-0326">Glycosidase</keyword>
<evidence type="ECO:0000256" key="11">
    <source>
        <dbReference type="ARBA" id="ARBA00023326"/>
    </source>
</evidence>
<dbReference type="Gene3D" id="3.20.20.300">
    <property type="entry name" value="Glycoside hydrolase, family 3, N-terminal domain"/>
    <property type="match status" value="1"/>
</dbReference>
<evidence type="ECO:0000256" key="9">
    <source>
        <dbReference type="ARBA" id="ARBA00023277"/>
    </source>
</evidence>
<evidence type="ECO:0000256" key="12">
    <source>
        <dbReference type="ARBA" id="ARBA00024983"/>
    </source>
</evidence>
<dbReference type="SMART" id="SM01217">
    <property type="entry name" value="Fn3_like"/>
    <property type="match status" value="1"/>
</dbReference>
<dbReference type="FunFam" id="3.20.20.300:FF:000002">
    <property type="entry name" value="Probable beta-glucosidase"/>
    <property type="match status" value="1"/>
</dbReference>
<evidence type="ECO:0000256" key="5">
    <source>
        <dbReference type="ARBA" id="ARBA00022525"/>
    </source>
</evidence>
<dbReference type="GO" id="GO:0008422">
    <property type="term" value="F:beta-glucosidase activity"/>
    <property type="evidence" value="ECO:0007669"/>
    <property type="project" value="UniProtKB-EC"/>
</dbReference>
<dbReference type="SUPFAM" id="SSF51445">
    <property type="entry name" value="(Trans)glycosidases"/>
    <property type="match status" value="1"/>
</dbReference>
<keyword evidence="7 13" id="KW-0378">Hydrolase</keyword>
<evidence type="ECO:0000256" key="6">
    <source>
        <dbReference type="ARBA" id="ARBA00022729"/>
    </source>
</evidence>
<comment type="function">
    <text evidence="12">Beta-glucosidases are one of a number of cellulolytic enzymes involved in the degradation of cellulosic biomass. Catalyzes the last step releasing glucose from the inhibitory cellobiose.</text>
</comment>
<dbReference type="InterPro" id="IPR001764">
    <property type="entry name" value="Glyco_hydro_3_N"/>
</dbReference>
<evidence type="ECO:0000256" key="10">
    <source>
        <dbReference type="ARBA" id="ARBA00023295"/>
    </source>
</evidence>
<feature type="signal peptide" evidence="14">
    <location>
        <begin position="1"/>
        <end position="18"/>
    </location>
</feature>
<dbReference type="EC" id="3.2.1.21" evidence="13"/>
<comment type="subcellular location">
    <subcellularLocation>
        <location evidence="2">Secreted</location>
    </subcellularLocation>
</comment>
<dbReference type="Pfam" id="PF14310">
    <property type="entry name" value="Fn3-like"/>
    <property type="match status" value="1"/>
</dbReference>
<dbReference type="SUPFAM" id="SSF52279">
    <property type="entry name" value="Beta-D-glucan exohydrolase, C-terminal domain"/>
    <property type="match status" value="1"/>
</dbReference>
<feature type="domain" description="Fibronectin type III-like" evidence="15">
    <location>
        <begin position="718"/>
        <end position="789"/>
    </location>
</feature>
<evidence type="ECO:0000256" key="7">
    <source>
        <dbReference type="ARBA" id="ARBA00022801"/>
    </source>
</evidence>
<dbReference type="PANTHER" id="PTHR42715:SF12">
    <property type="entry name" value="BETA-GLUCOSIDASE G-RELATED"/>
    <property type="match status" value="1"/>
</dbReference>
<evidence type="ECO:0000313" key="16">
    <source>
        <dbReference type="EMBL" id="CDR49308.1"/>
    </source>
</evidence>
<organism evidence="16">
    <name type="scientific">Rhodotorula toruloides</name>
    <name type="common">Yeast</name>
    <name type="synonym">Rhodosporidium toruloides</name>
    <dbReference type="NCBI Taxonomy" id="5286"/>
    <lineage>
        <taxon>Eukaryota</taxon>
        <taxon>Fungi</taxon>
        <taxon>Dikarya</taxon>
        <taxon>Basidiomycota</taxon>
        <taxon>Pucciniomycotina</taxon>
        <taxon>Microbotryomycetes</taxon>
        <taxon>Sporidiobolales</taxon>
        <taxon>Sporidiobolaceae</taxon>
        <taxon>Rhodotorula</taxon>
    </lineage>
</organism>
<evidence type="ECO:0000256" key="14">
    <source>
        <dbReference type="SAM" id="SignalP"/>
    </source>
</evidence>